<protein>
    <submittedName>
        <fullName evidence="1">Uncharacterized protein</fullName>
    </submittedName>
</protein>
<dbReference type="AlphaFoldDB" id="A0A3M7PLD0"/>
<name>A0A3M7PLD0_BRAPC</name>
<dbReference type="Proteomes" id="UP000276133">
    <property type="component" value="Unassembled WGS sequence"/>
</dbReference>
<dbReference type="OrthoDB" id="10046738at2759"/>
<evidence type="ECO:0000313" key="1">
    <source>
        <dbReference type="EMBL" id="RMZ99793.1"/>
    </source>
</evidence>
<proteinExistence type="predicted"/>
<evidence type="ECO:0000313" key="2">
    <source>
        <dbReference type="Proteomes" id="UP000276133"/>
    </source>
</evidence>
<sequence length="69" mass="7911">MDRVKNFSSRVKKSNCITDPELINFPKLTEEYLCELSFGSYQLKQAKSYVIEHLTLDGKADPNKSKIEA</sequence>
<reference evidence="1 2" key="1">
    <citation type="journal article" date="2018" name="Sci. Rep.">
        <title>Genomic signatures of local adaptation to the degree of environmental predictability in rotifers.</title>
        <authorList>
            <person name="Franch-Gras L."/>
            <person name="Hahn C."/>
            <person name="Garcia-Roger E.M."/>
            <person name="Carmona M.J."/>
            <person name="Serra M."/>
            <person name="Gomez A."/>
        </authorList>
    </citation>
    <scope>NUCLEOTIDE SEQUENCE [LARGE SCALE GENOMIC DNA]</scope>
    <source>
        <strain evidence="1">HYR1</strain>
    </source>
</reference>
<gene>
    <name evidence="1" type="ORF">BpHYR1_034039</name>
</gene>
<keyword evidence="2" id="KW-1185">Reference proteome</keyword>
<organism evidence="1 2">
    <name type="scientific">Brachionus plicatilis</name>
    <name type="common">Marine rotifer</name>
    <name type="synonym">Brachionus muelleri</name>
    <dbReference type="NCBI Taxonomy" id="10195"/>
    <lineage>
        <taxon>Eukaryota</taxon>
        <taxon>Metazoa</taxon>
        <taxon>Spiralia</taxon>
        <taxon>Gnathifera</taxon>
        <taxon>Rotifera</taxon>
        <taxon>Eurotatoria</taxon>
        <taxon>Monogononta</taxon>
        <taxon>Pseudotrocha</taxon>
        <taxon>Ploima</taxon>
        <taxon>Brachionidae</taxon>
        <taxon>Brachionus</taxon>
    </lineage>
</organism>
<accession>A0A3M7PLD0</accession>
<comment type="caution">
    <text evidence="1">The sequence shown here is derived from an EMBL/GenBank/DDBJ whole genome shotgun (WGS) entry which is preliminary data.</text>
</comment>
<dbReference type="EMBL" id="REGN01010057">
    <property type="protein sequence ID" value="RMZ99793.1"/>
    <property type="molecule type" value="Genomic_DNA"/>
</dbReference>